<keyword evidence="3" id="KW-0808">Transferase</keyword>
<evidence type="ECO:0000259" key="1">
    <source>
        <dbReference type="Pfam" id="PF01973"/>
    </source>
</evidence>
<gene>
    <name evidence="3" type="ORF">HH215_19960</name>
</gene>
<dbReference type="Pfam" id="PF01973">
    <property type="entry name" value="MptE-like"/>
    <property type="match status" value="1"/>
</dbReference>
<dbReference type="EMBL" id="CP051680">
    <property type="protein sequence ID" value="QJD85223.1"/>
    <property type="molecule type" value="Genomic_DNA"/>
</dbReference>
<dbReference type="PANTHER" id="PTHR41786:SF1">
    <property type="entry name" value="6-HYDROXYMETHYLPTERIN DIPHOSPHOKINASE MPTE-LIKE DOMAIN-CONTAINING PROTEIN"/>
    <property type="match status" value="1"/>
</dbReference>
<feature type="domain" description="6-hydroxymethylpterin diphosphokinase MptE-like" evidence="1">
    <location>
        <begin position="209"/>
        <end position="379"/>
    </location>
</feature>
<dbReference type="PANTHER" id="PTHR41786">
    <property type="entry name" value="MOTILITY ACCESSORY FACTOR MAF"/>
    <property type="match status" value="1"/>
</dbReference>
<dbReference type="RefSeq" id="WP_169281488.1">
    <property type="nucleotide sequence ID" value="NZ_CP051680.1"/>
</dbReference>
<dbReference type="InterPro" id="IPR045376">
    <property type="entry name" value="Maf_N"/>
</dbReference>
<dbReference type="GO" id="GO:0016740">
    <property type="term" value="F:transferase activity"/>
    <property type="evidence" value="ECO:0007669"/>
    <property type="project" value="UniProtKB-KW"/>
</dbReference>
<dbReference type="KEGG" id="cheb:HH215_19960"/>
<evidence type="ECO:0000313" key="4">
    <source>
        <dbReference type="Proteomes" id="UP000502248"/>
    </source>
</evidence>
<dbReference type="Proteomes" id="UP000502248">
    <property type="component" value="Chromosome"/>
</dbReference>
<sequence>MKKYAADNLMFLREQYPEIYKLVRNQTYNKELVAIEPAKNGQSNLLIPSEDGVGFHMYSKYDPELETKRWVESIDDNILNSNDVLVAGFGLGYHLDTLLVQHPDKRLYIYEPDLNVFLAAIETVDLRPILGSRQIAMFAIGNDEGVITELLIGMYKTLKGQFGFTVLPYCRKLAPDLESRLSDLIPKLALSYGTDVRTISHYKAEWLENMILNMERNLRTPTFFPLKDICHGMAAIIVGSGPSLGMEADILRELKKHVFIIAAGSSVQGLLHHGIEPHLIVSMDGGAPNQRVFEKLDVGHIPFLYIPSIKYEAIRDDRSPYLMHGFFDMDVVSHYFIDLTTEDGILASTSSVTGTCIQVAAHLGFAEITFIGQDFSYPGDRMYSDGVNHLIEWEKYGVVNSILSVESVAGYQNRTNHSMLNLKRDVEAVIGAFPNISFYNASTVGAVIEHTELKKFEEMIEEHQHHIIADDWFREKVVQTLSVFPEVRRQAILDKIKLTYLELADLHKKLKMLEKHIQFKSRDIQGWLQKFVALWSPVIEHTLYTKIFSFLLTAERNHTERHWSDMFNEADNELKHIKLIECISPLIVGLHELVPLMDIYITNLLEKLNERG</sequence>
<feature type="domain" description="Glycosyltransferase Maf N-terminal" evidence="2">
    <location>
        <begin position="82"/>
        <end position="152"/>
    </location>
</feature>
<accession>A0A7Z2ZMM3</accession>
<dbReference type="Pfam" id="PF20157">
    <property type="entry name" value="Maf_flag10_N"/>
    <property type="match status" value="1"/>
</dbReference>
<evidence type="ECO:0000259" key="2">
    <source>
        <dbReference type="Pfam" id="PF20157"/>
    </source>
</evidence>
<protein>
    <submittedName>
        <fullName evidence="3">Motility associated factor glycosyltransferase family protein</fullName>
    </submittedName>
</protein>
<organism evidence="3 4">
    <name type="scientific">Cohnella herbarum</name>
    <dbReference type="NCBI Taxonomy" id="2728023"/>
    <lineage>
        <taxon>Bacteria</taxon>
        <taxon>Bacillati</taxon>
        <taxon>Bacillota</taxon>
        <taxon>Bacilli</taxon>
        <taxon>Bacillales</taxon>
        <taxon>Paenibacillaceae</taxon>
        <taxon>Cohnella</taxon>
    </lineage>
</organism>
<evidence type="ECO:0000313" key="3">
    <source>
        <dbReference type="EMBL" id="QJD85223.1"/>
    </source>
</evidence>
<reference evidence="3 4" key="1">
    <citation type="submission" date="2020-04" db="EMBL/GenBank/DDBJ databases">
        <title>Genome sequencing of novel species.</title>
        <authorList>
            <person name="Heo J."/>
            <person name="Kim S.-J."/>
            <person name="Kim J.-S."/>
            <person name="Hong S.-B."/>
            <person name="Kwon S.-W."/>
        </authorList>
    </citation>
    <scope>NUCLEOTIDE SEQUENCE [LARGE SCALE GENOMIC DNA]</scope>
    <source>
        <strain evidence="3 4">MFER-1</strain>
    </source>
</reference>
<dbReference type="InterPro" id="IPR002826">
    <property type="entry name" value="MptE-like"/>
</dbReference>
<keyword evidence="4" id="KW-1185">Reference proteome</keyword>
<proteinExistence type="predicted"/>
<dbReference type="AlphaFoldDB" id="A0A7Z2ZMM3"/>
<name>A0A7Z2ZMM3_9BACL</name>